<dbReference type="AlphaFoldDB" id="A0A3N0ESE7"/>
<dbReference type="InterPro" id="IPR032710">
    <property type="entry name" value="NTF2-like_dom_sf"/>
</dbReference>
<accession>A0A3N0ESE7</accession>
<keyword evidence="2" id="KW-1185">Reference proteome</keyword>
<evidence type="ECO:0000313" key="2">
    <source>
        <dbReference type="Proteomes" id="UP000267469"/>
    </source>
</evidence>
<dbReference type="GO" id="GO:0030638">
    <property type="term" value="P:polyketide metabolic process"/>
    <property type="evidence" value="ECO:0007669"/>
    <property type="project" value="InterPro"/>
</dbReference>
<dbReference type="OrthoDB" id="7876517at2"/>
<name>A0A3N0ESE7_SINP1</name>
<dbReference type="Proteomes" id="UP000267469">
    <property type="component" value="Unassembled WGS sequence"/>
</dbReference>
<evidence type="ECO:0000313" key="1">
    <source>
        <dbReference type="EMBL" id="RNL90609.1"/>
    </source>
</evidence>
<proteinExistence type="predicted"/>
<dbReference type="PANTHER" id="PTHR38436:SF1">
    <property type="entry name" value="ESTER CYCLASE"/>
    <property type="match status" value="1"/>
</dbReference>
<dbReference type="PANTHER" id="PTHR38436">
    <property type="entry name" value="POLYKETIDE CYCLASE SNOAL-LIKE DOMAIN"/>
    <property type="match status" value="1"/>
</dbReference>
<dbReference type="InterPro" id="IPR009959">
    <property type="entry name" value="Cyclase_SnoaL-like"/>
</dbReference>
<dbReference type="EMBL" id="RJTM01000029">
    <property type="protein sequence ID" value="RNL90609.1"/>
    <property type="molecule type" value="Genomic_DNA"/>
</dbReference>
<gene>
    <name evidence="1" type="ORF">ED312_05385</name>
</gene>
<reference evidence="1 2" key="1">
    <citation type="submission" date="2018-10" db="EMBL/GenBank/DDBJ databases">
        <title>Sinomicrobium pectinilyticum sp. nov., a pectinase-producing bacterium isolated from alkaline and saline soil, and emended description of the genus Sinomicrobium.</title>
        <authorList>
            <person name="Cheng B."/>
            <person name="Li C."/>
            <person name="Lai Q."/>
            <person name="Du M."/>
            <person name="Shao Z."/>
            <person name="Xu P."/>
            <person name="Yang C."/>
        </authorList>
    </citation>
    <scope>NUCLEOTIDE SEQUENCE [LARGE SCALE GENOMIC DNA]</scope>
    <source>
        <strain evidence="1 2">5DNS001</strain>
    </source>
</reference>
<dbReference type="RefSeq" id="WP_123214988.1">
    <property type="nucleotide sequence ID" value="NZ_RJTM01000029.1"/>
</dbReference>
<dbReference type="SUPFAM" id="SSF54427">
    <property type="entry name" value="NTF2-like"/>
    <property type="match status" value="1"/>
</dbReference>
<dbReference type="Gene3D" id="3.10.450.50">
    <property type="match status" value="1"/>
</dbReference>
<dbReference type="Pfam" id="PF07366">
    <property type="entry name" value="SnoaL"/>
    <property type="match status" value="1"/>
</dbReference>
<sequence>MLTVQTPDKNKETIQRFYKECLNTGNTDILPLFIAGDYTGLYKGKAVHGPAGYAETVREILTGFPDIHFTLQTLIAEGDMVVTQWTSEGTHLHTAFGIPATGKKVINKAVTVYKLRNGKIIENEVYSDRLGVLQQIGAIPKL</sequence>
<organism evidence="1 2">
    <name type="scientific">Sinomicrobium pectinilyticum</name>
    <dbReference type="NCBI Taxonomy" id="1084421"/>
    <lineage>
        <taxon>Bacteria</taxon>
        <taxon>Pseudomonadati</taxon>
        <taxon>Bacteroidota</taxon>
        <taxon>Flavobacteriia</taxon>
        <taxon>Flavobacteriales</taxon>
        <taxon>Flavobacteriaceae</taxon>
        <taxon>Sinomicrobium</taxon>
    </lineage>
</organism>
<protein>
    <submittedName>
        <fullName evidence="1">Ester cyclase</fullName>
    </submittedName>
</protein>
<comment type="caution">
    <text evidence="1">The sequence shown here is derived from an EMBL/GenBank/DDBJ whole genome shotgun (WGS) entry which is preliminary data.</text>
</comment>